<dbReference type="KEGG" id="pact:CA264_16185"/>
<dbReference type="GO" id="GO:0005737">
    <property type="term" value="C:cytoplasm"/>
    <property type="evidence" value="ECO:0007669"/>
    <property type="project" value="UniProtKB-SubCell"/>
</dbReference>
<evidence type="ECO:0000313" key="13">
    <source>
        <dbReference type="EMBL" id="ARS36836.1"/>
    </source>
</evidence>
<evidence type="ECO:0000256" key="3">
    <source>
        <dbReference type="ARBA" id="ARBA00010088"/>
    </source>
</evidence>
<accession>A0A1X9YV93</accession>
<dbReference type="InterPro" id="IPR005944">
    <property type="entry name" value="Pro_iminopeptidase"/>
</dbReference>
<dbReference type="STRING" id="709015.GCA_000472485_03269"/>
<feature type="domain" description="AB hydrolase-1" evidence="12">
    <location>
        <begin position="50"/>
        <end position="326"/>
    </location>
</feature>
<evidence type="ECO:0000256" key="10">
    <source>
        <dbReference type="ARBA" id="ARBA00029605"/>
    </source>
</evidence>
<evidence type="ECO:0000256" key="11">
    <source>
        <dbReference type="SAM" id="SignalP"/>
    </source>
</evidence>
<organism evidence="13 14">
    <name type="scientific">Pontibacter actiniarum</name>
    <dbReference type="NCBI Taxonomy" id="323450"/>
    <lineage>
        <taxon>Bacteria</taxon>
        <taxon>Pseudomonadati</taxon>
        <taxon>Bacteroidota</taxon>
        <taxon>Cytophagia</taxon>
        <taxon>Cytophagales</taxon>
        <taxon>Hymenobacteraceae</taxon>
        <taxon>Pontibacter</taxon>
    </lineage>
</organism>
<reference evidence="14" key="1">
    <citation type="submission" date="2017-05" db="EMBL/GenBank/DDBJ databases">
        <authorList>
            <person name="Ray J."/>
            <person name="Price M."/>
            <person name="Deutschbauer A."/>
        </authorList>
    </citation>
    <scope>NUCLEOTIDE SEQUENCE [LARGE SCALE GENOMIC DNA]</scope>
    <source>
        <strain evidence="14">DSM 19842</strain>
    </source>
</reference>
<evidence type="ECO:0000256" key="8">
    <source>
        <dbReference type="ARBA" id="ARBA00022670"/>
    </source>
</evidence>
<name>A0A1X9YV93_9BACT</name>
<keyword evidence="6" id="KW-0031">Aminopeptidase</keyword>
<dbReference type="EC" id="3.4.11.5" evidence="4"/>
<feature type="signal peptide" evidence="11">
    <location>
        <begin position="1"/>
        <end position="22"/>
    </location>
</feature>
<gene>
    <name evidence="13" type="ORF">CA264_16185</name>
</gene>
<comment type="subcellular location">
    <subcellularLocation>
        <location evidence="2">Cytoplasm</location>
    </subcellularLocation>
</comment>
<dbReference type="Pfam" id="PF00561">
    <property type="entry name" value="Abhydrolase_1"/>
    <property type="match status" value="1"/>
</dbReference>
<proteinExistence type="inferred from homology"/>
<dbReference type="RefSeq" id="WP_025608442.1">
    <property type="nucleotide sequence ID" value="NZ_CP021235.1"/>
</dbReference>
<keyword evidence="8" id="KW-0645">Protease</keyword>
<evidence type="ECO:0000256" key="5">
    <source>
        <dbReference type="ARBA" id="ARBA00021843"/>
    </source>
</evidence>
<keyword evidence="11" id="KW-0732">Signal</keyword>
<dbReference type="Proteomes" id="UP000266292">
    <property type="component" value="Chromosome"/>
</dbReference>
<evidence type="ECO:0000259" key="12">
    <source>
        <dbReference type="Pfam" id="PF00561"/>
    </source>
</evidence>
<dbReference type="SUPFAM" id="SSF53474">
    <property type="entry name" value="alpha/beta-Hydrolases"/>
    <property type="match status" value="1"/>
</dbReference>
<dbReference type="PRINTS" id="PR00793">
    <property type="entry name" value="PROAMNOPTASE"/>
</dbReference>
<keyword evidence="7" id="KW-0963">Cytoplasm</keyword>
<evidence type="ECO:0000313" key="14">
    <source>
        <dbReference type="Proteomes" id="UP000266292"/>
    </source>
</evidence>
<comment type="similarity">
    <text evidence="3">Belongs to the peptidase S33 family.</text>
</comment>
<dbReference type="PANTHER" id="PTHR43722:SF1">
    <property type="entry name" value="PROLINE IMINOPEPTIDASE"/>
    <property type="match status" value="1"/>
</dbReference>
<evidence type="ECO:0000256" key="7">
    <source>
        <dbReference type="ARBA" id="ARBA00022490"/>
    </source>
</evidence>
<comment type="catalytic activity">
    <reaction evidence="1">
        <text>Release of N-terminal proline from a peptide.</text>
        <dbReference type="EC" id="3.4.11.5"/>
    </reaction>
</comment>
<dbReference type="InterPro" id="IPR029058">
    <property type="entry name" value="AB_hydrolase_fold"/>
</dbReference>
<dbReference type="GO" id="GO:0004177">
    <property type="term" value="F:aminopeptidase activity"/>
    <property type="evidence" value="ECO:0007669"/>
    <property type="project" value="UniProtKB-KW"/>
</dbReference>
<keyword evidence="9" id="KW-0378">Hydrolase</keyword>
<dbReference type="GO" id="GO:0006508">
    <property type="term" value="P:proteolysis"/>
    <property type="evidence" value="ECO:0007669"/>
    <property type="project" value="UniProtKB-KW"/>
</dbReference>
<dbReference type="PANTHER" id="PTHR43722">
    <property type="entry name" value="PROLINE IMINOPEPTIDASE"/>
    <property type="match status" value="1"/>
</dbReference>
<evidence type="ECO:0000256" key="4">
    <source>
        <dbReference type="ARBA" id="ARBA00012568"/>
    </source>
</evidence>
<dbReference type="InterPro" id="IPR000073">
    <property type="entry name" value="AB_hydrolase_1"/>
</dbReference>
<evidence type="ECO:0000256" key="6">
    <source>
        <dbReference type="ARBA" id="ARBA00022438"/>
    </source>
</evidence>
<feature type="chain" id="PRO_5010989147" description="Proline iminopeptidase" evidence="11">
    <location>
        <begin position="23"/>
        <end position="370"/>
    </location>
</feature>
<keyword evidence="14" id="KW-1185">Reference proteome</keyword>
<dbReference type="AlphaFoldDB" id="A0A1X9YV93"/>
<dbReference type="InterPro" id="IPR002410">
    <property type="entry name" value="Peptidase_S33"/>
</dbReference>
<dbReference type="Gene3D" id="3.40.50.1820">
    <property type="entry name" value="alpha/beta hydrolase"/>
    <property type="match status" value="1"/>
</dbReference>
<dbReference type="OrthoDB" id="9796770at2"/>
<sequence length="370" mass="41452">MKHTFLLILFLSLLPGVLAAQAKPINEEKFVTIGGIEQWVTISGEDQAKPVVLFLHGGPGSTMSQYDDAIYGSWKKDFVLVYWDQRGAGRTFGRNAPDTVTEDYWMENPLTLEQMTADGIELAEYLTKHLGKRKVTLVGTSWGSVLGARMALARPDLFSAYIGHSQVVNFYEGFGHAYNKVSTMAQNADDQESLDKLKALGPPPYEDARKEGQLMRIIKKYERQNSTPAPASWWKLASAYDNEKDANDRYNGDDYSFLYSAGHKKMGIKSMMAGVNFMSDGLRYKIPVYFIQGEADILTPKDLTKAYFDKVKAPKKEFVLVPGAAHGHNQAVVDAQYKAVKQSLIAHCNALERYLQGVTMRHRTNLFTPN</sequence>
<dbReference type="EMBL" id="CP021235">
    <property type="protein sequence ID" value="ARS36836.1"/>
    <property type="molecule type" value="Genomic_DNA"/>
</dbReference>
<evidence type="ECO:0000256" key="1">
    <source>
        <dbReference type="ARBA" id="ARBA00001585"/>
    </source>
</evidence>
<evidence type="ECO:0000256" key="2">
    <source>
        <dbReference type="ARBA" id="ARBA00004496"/>
    </source>
</evidence>
<evidence type="ECO:0000256" key="9">
    <source>
        <dbReference type="ARBA" id="ARBA00022801"/>
    </source>
</evidence>
<protein>
    <recommendedName>
        <fullName evidence="5">Proline iminopeptidase</fullName>
        <ecNumber evidence="4">3.4.11.5</ecNumber>
    </recommendedName>
    <alternativeName>
        <fullName evidence="10">Prolyl aminopeptidase</fullName>
    </alternativeName>
</protein>